<dbReference type="PANTHER" id="PTHR12810">
    <property type="entry name" value="MITOCHONDRIAL 28S RIBOSOMAL PROTEIN S29"/>
    <property type="match status" value="1"/>
</dbReference>
<evidence type="ECO:0000256" key="5">
    <source>
        <dbReference type="ARBA" id="ARBA00023128"/>
    </source>
</evidence>
<evidence type="ECO:0000256" key="1">
    <source>
        <dbReference type="ARBA" id="ARBA00004173"/>
    </source>
</evidence>
<proteinExistence type="inferred from homology"/>
<feature type="region of interest" description="Disordered" evidence="8">
    <location>
        <begin position="738"/>
        <end position="762"/>
    </location>
</feature>
<comment type="similarity">
    <text evidence="2">Belongs to the mitochondrion-specific ribosomal protein mS29 family.</text>
</comment>
<evidence type="ECO:0000256" key="6">
    <source>
        <dbReference type="ARBA" id="ARBA00023274"/>
    </source>
</evidence>
<organism evidence="10 11">
    <name type="scientific">Nannochloropsis gaditana</name>
    <dbReference type="NCBI Taxonomy" id="72520"/>
    <lineage>
        <taxon>Eukaryota</taxon>
        <taxon>Sar</taxon>
        <taxon>Stramenopiles</taxon>
        <taxon>Ochrophyta</taxon>
        <taxon>Eustigmatophyceae</taxon>
        <taxon>Eustigmatales</taxon>
        <taxon>Monodopsidaceae</taxon>
        <taxon>Nannochloropsis</taxon>
    </lineage>
</organism>
<keyword evidence="9" id="KW-0732">Signal</keyword>
<dbReference type="InterPro" id="IPR019368">
    <property type="entry name" value="Ribosomal_mS29"/>
</dbReference>
<reference evidence="10 11" key="1">
    <citation type="journal article" date="2014" name="Mol. Plant">
        <title>Chromosome Scale Genome Assembly and Transcriptome Profiling of Nannochloropsis gaditana in Nitrogen Depletion.</title>
        <authorList>
            <person name="Corteggiani Carpinelli E."/>
            <person name="Telatin A."/>
            <person name="Vitulo N."/>
            <person name="Forcato C."/>
            <person name="D'Angelo M."/>
            <person name="Schiavon R."/>
            <person name="Vezzi A."/>
            <person name="Giacometti G.M."/>
            <person name="Morosinotto T."/>
            <person name="Valle G."/>
        </authorList>
    </citation>
    <scope>NUCLEOTIDE SEQUENCE [LARGE SCALE GENOMIC DNA]</scope>
    <source>
        <strain evidence="10 11">B-31</strain>
    </source>
</reference>
<gene>
    <name evidence="10" type="ORF">Naga_100392g1</name>
</gene>
<evidence type="ECO:0000256" key="8">
    <source>
        <dbReference type="SAM" id="MobiDB-lite"/>
    </source>
</evidence>
<feature type="signal peptide" evidence="9">
    <location>
        <begin position="1"/>
        <end position="15"/>
    </location>
</feature>
<evidence type="ECO:0000313" key="11">
    <source>
        <dbReference type="Proteomes" id="UP000019335"/>
    </source>
</evidence>
<evidence type="ECO:0000256" key="9">
    <source>
        <dbReference type="SAM" id="SignalP"/>
    </source>
</evidence>
<dbReference type="OrthoDB" id="274828at2759"/>
<evidence type="ECO:0000256" key="7">
    <source>
        <dbReference type="ARBA" id="ARBA00035140"/>
    </source>
</evidence>
<evidence type="ECO:0000256" key="4">
    <source>
        <dbReference type="ARBA" id="ARBA00022980"/>
    </source>
</evidence>
<dbReference type="Gene3D" id="3.40.50.300">
    <property type="entry name" value="P-loop containing nucleotide triphosphate hydrolases"/>
    <property type="match status" value="1"/>
</dbReference>
<dbReference type="AlphaFoldDB" id="W7TU02"/>
<dbReference type="Pfam" id="PF10236">
    <property type="entry name" value="DAP3"/>
    <property type="match status" value="1"/>
</dbReference>
<dbReference type="GO" id="GO:0003735">
    <property type="term" value="F:structural constituent of ribosome"/>
    <property type="evidence" value="ECO:0007669"/>
    <property type="project" value="TreeGrafter"/>
</dbReference>
<protein>
    <recommendedName>
        <fullName evidence="7">Small ribosomal subunit protein mS29</fullName>
    </recommendedName>
</protein>
<name>W7TU02_9STRA</name>
<dbReference type="PANTHER" id="PTHR12810:SF0">
    <property type="entry name" value="SMALL RIBOSOMAL SUBUNIT PROTEIN MS29"/>
    <property type="match status" value="1"/>
</dbReference>
<comment type="subcellular location">
    <subcellularLocation>
        <location evidence="1">Mitochondrion</location>
    </subcellularLocation>
</comment>
<feature type="region of interest" description="Disordered" evidence="8">
    <location>
        <begin position="76"/>
        <end position="97"/>
    </location>
</feature>
<keyword evidence="5" id="KW-0496">Mitochondrion</keyword>
<feature type="chain" id="PRO_5012294245" description="Small ribosomal subunit protein mS29" evidence="9">
    <location>
        <begin position="16"/>
        <end position="762"/>
    </location>
</feature>
<dbReference type="GO" id="GO:0005763">
    <property type="term" value="C:mitochondrial small ribosomal subunit"/>
    <property type="evidence" value="ECO:0007669"/>
    <property type="project" value="TreeGrafter"/>
</dbReference>
<evidence type="ECO:0000313" key="10">
    <source>
        <dbReference type="EMBL" id="EWM26968.1"/>
    </source>
</evidence>
<sequence>MFMLLSAQVLGVSWCVLVMKRLLCCRSGGSRGSTVACQVSALKPIPARQPLPPSISAAAFARSSFFLSSLPSRTFTTKSTDEDQVKPPRATGGKYKARAMGKRSAALTDSGIDDALEKELLYLDTSSLVLPPGTQTEGMTVEEMQTLADAYALQMQEKANREGDVEEGHYPEVTSERLDPTMVYAPSDDPRHHVEEGAMGKIYTLSEEEVKRYFPGPWRRPSRVPWLTDLQAVLTRRYLLVRPQAVEVMQGLGSFAGKGREQGRFGGMERVEALRNDWEEKGGFDGAFARAKRGEGGEVRPSVAPTPPLGKVADEEERGEGEEGAVDGERVDDDDDDEYDLFGGEEDDEERLRAGLGGADGGGSAYEARKTDWDQYGTLKQLAVDDSSLVHPEQRLELPVPAVPTEGGREGGREGGVRSIFLLSGPRGSGKTATLYHAVHYARRSGWVVFFVPSAFEYLHEGGLIRPSPFYRGYFDTPDLAQTTLRQLGEAHGHQFASLPYTAPRGLESLELSGEYTCWDLMALGLSQRKWATTCLLELKRALENQDAYPVLFAVDEVSEWFYPSSYFYARKKIEASRLAVVASLRGLLPFPPSGPGYGKHHQRFAFLAAYSHRYPRRSYKKASKGAEGRKRRGDLPPYPLPRFLAPYDVPLPPTYSPTEFQVLYNFVADQGLWGPQPSFTSAALRQARMISAGHPGTFAKDAVVLERRLFAPQNRVGKASACAPANFMLADLLEDEEAGEGGAEGGEEHRASDAQHVAQQM</sequence>
<keyword evidence="4" id="KW-0689">Ribosomal protein</keyword>
<keyword evidence="6" id="KW-0687">Ribonucleoprotein</keyword>
<keyword evidence="3" id="KW-0809">Transit peptide</keyword>
<dbReference type="InterPro" id="IPR027417">
    <property type="entry name" value="P-loop_NTPase"/>
</dbReference>
<keyword evidence="11" id="KW-1185">Reference proteome</keyword>
<dbReference type="EMBL" id="AZIL01000535">
    <property type="protein sequence ID" value="EWM26968.1"/>
    <property type="molecule type" value="Genomic_DNA"/>
</dbReference>
<feature type="region of interest" description="Disordered" evidence="8">
    <location>
        <begin position="291"/>
        <end position="337"/>
    </location>
</feature>
<evidence type="ECO:0000256" key="2">
    <source>
        <dbReference type="ARBA" id="ARBA00009863"/>
    </source>
</evidence>
<feature type="compositionally biased region" description="Acidic residues" evidence="8">
    <location>
        <begin position="314"/>
        <end position="337"/>
    </location>
</feature>
<evidence type="ECO:0000256" key="3">
    <source>
        <dbReference type="ARBA" id="ARBA00022946"/>
    </source>
</evidence>
<comment type="caution">
    <text evidence="10">The sequence shown here is derived from an EMBL/GenBank/DDBJ whole genome shotgun (WGS) entry which is preliminary data.</text>
</comment>
<accession>W7TU02</accession>
<dbReference type="Proteomes" id="UP000019335">
    <property type="component" value="Chromosome 7"/>
</dbReference>